<organism evidence="3 4">
    <name type="scientific">Lentzea sokolovensis</name>
    <dbReference type="NCBI Taxonomy" id="3095429"/>
    <lineage>
        <taxon>Bacteria</taxon>
        <taxon>Bacillati</taxon>
        <taxon>Actinomycetota</taxon>
        <taxon>Actinomycetes</taxon>
        <taxon>Pseudonocardiales</taxon>
        <taxon>Pseudonocardiaceae</taxon>
        <taxon>Lentzea</taxon>
    </lineage>
</organism>
<evidence type="ECO:0000256" key="2">
    <source>
        <dbReference type="SAM" id="Phobius"/>
    </source>
</evidence>
<sequence>MDLDDVLAANVPSSGSAGPKGGKREKPPKVKVPWTWAHYAALAVGAFALVCIAYAVLSELVVPS</sequence>
<evidence type="ECO:0000313" key="3">
    <source>
        <dbReference type="EMBL" id="MDX8142651.1"/>
    </source>
</evidence>
<evidence type="ECO:0000256" key="1">
    <source>
        <dbReference type="SAM" id="MobiDB-lite"/>
    </source>
</evidence>
<proteinExistence type="predicted"/>
<protein>
    <submittedName>
        <fullName evidence="3">Uncharacterized protein</fullName>
    </submittedName>
</protein>
<keyword evidence="2" id="KW-0472">Membrane</keyword>
<reference evidence="3 4" key="2">
    <citation type="submission" date="2023-11" db="EMBL/GenBank/DDBJ databases">
        <authorList>
            <person name="Lara A.C."/>
            <person name="Chronakova A."/>
        </authorList>
    </citation>
    <scope>NUCLEOTIDE SEQUENCE [LARGE SCALE GENOMIC DNA]</scope>
    <source>
        <strain evidence="3 4">BCCO 10_0061</strain>
    </source>
</reference>
<reference evidence="3 4" key="1">
    <citation type="submission" date="2023-11" db="EMBL/GenBank/DDBJ databases">
        <title>Lentzea sokolovensis, sp. nov., Lentzea kristufkii, sp. nov., and Lentzea miocenensis, sp. nov., rare actinobacteria from Sokolov Coal Basin, Miocene lacustrine sediment, Czech Republic.</title>
        <authorList>
            <person name="Lara A."/>
            <person name="Kotroba L."/>
            <person name="Nouioui I."/>
            <person name="Neumann-Schaal M."/>
            <person name="Mast Y."/>
            <person name="Chronakova A."/>
        </authorList>
    </citation>
    <scope>NUCLEOTIDE SEQUENCE [LARGE SCALE GENOMIC DNA]</scope>
    <source>
        <strain evidence="3 4">BCCO 10_0061</strain>
    </source>
</reference>
<evidence type="ECO:0000313" key="4">
    <source>
        <dbReference type="Proteomes" id="UP001285352"/>
    </source>
</evidence>
<keyword evidence="4" id="KW-1185">Reference proteome</keyword>
<comment type="caution">
    <text evidence="3">The sequence shown here is derived from an EMBL/GenBank/DDBJ whole genome shotgun (WGS) entry which is preliminary data.</text>
</comment>
<accession>A0ABU4UV72</accession>
<dbReference type="Proteomes" id="UP001285352">
    <property type="component" value="Unassembled WGS sequence"/>
</dbReference>
<feature type="transmembrane region" description="Helical" evidence="2">
    <location>
        <begin position="36"/>
        <end position="57"/>
    </location>
</feature>
<feature type="region of interest" description="Disordered" evidence="1">
    <location>
        <begin position="1"/>
        <end position="28"/>
    </location>
</feature>
<name>A0ABU4UV72_9PSEU</name>
<dbReference type="EMBL" id="JAXAVU010000005">
    <property type="protein sequence ID" value="MDX8142651.1"/>
    <property type="molecule type" value="Genomic_DNA"/>
</dbReference>
<keyword evidence="2" id="KW-0812">Transmembrane</keyword>
<gene>
    <name evidence="3" type="ORF">SK854_11030</name>
</gene>
<keyword evidence="2" id="KW-1133">Transmembrane helix</keyword>
<dbReference type="RefSeq" id="WP_319974963.1">
    <property type="nucleotide sequence ID" value="NZ_JAXAVU010000005.1"/>
</dbReference>